<dbReference type="PANTHER" id="PTHR12558:SF13">
    <property type="entry name" value="CELL DIVISION CYCLE PROTEIN 27 HOMOLOG"/>
    <property type="match status" value="1"/>
</dbReference>
<dbReference type="Proteomes" id="UP001172778">
    <property type="component" value="Unassembled WGS sequence"/>
</dbReference>
<dbReference type="InterPro" id="IPR019734">
    <property type="entry name" value="TPR_rpt"/>
</dbReference>
<dbReference type="PANTHER" id="PTHR12558">
    <property type="entry name" value="CELL DIVISION CYCLE 16,23,27"/>
    <property type="match status" value="1"/>
</dbReference>
<sequence>MILSAEAAYGQAVEWVKAGQLEMAGAYFRQAAEKDPQSIKYCFDHGVWAEKTGRLPEAEMAFRQVLRLQSFHLGAAVNLTGLLLQVRRVSEALDVLMSLPKDILQSSHKLLNNLGLALLQSGNVEQANDCFEQAWNMQPLDQDIGISVCQGLMMAGRFTEAAQHAKQLGQRHLQSAKVQKACAKLFQELDFAAEARQCWQAALALNPDDPELRRGLAGVAAGVDQLLIGRRVLLRPFCSGRADFIRAAFNNRDFTKRLGRTWSAPGDLAALQAQIENAAKVPLPKRSTLEWVLEDVTTQAPLGVVVLTDIVWSGSRAEFTLGLLNPGKSLSGVALEAALLCLDLAFNQLHLRKLIAYVYGDNPKALQNVQALGFTQEGFLKDQIFDEADGNWLSLHYTAMLESEFRSNKRLSVLSQHLLGRDITLPQN</sequence>
<accession>A0ABT7E338</accession>
<dbReference type="InterPro" id="IPR011990">
    <property type="entry name" value="TPR-like_helical_dom_sf"/>
</dbReference>
<dbReference type="Gene3D" id="3.40.630.30">
    <property type="match status" value="1"/>
</dbReference>
<gene>
    <name evidence="3" type="ORF">PZA18_21675</name>
</gene>
<dbReference type="Gene3D" id="1.25.40.10">
    <property type="entry name" value="Tetratricopeptide repeat domain"/>
    <property type="match status" value="2"/>
</dbReference>
<evidence type="ECO:0000259" key="2">
    <source>
        <dbReference type="Pfam" id="PF13302"/>
    </source>
</evidence>
<protein>
    <submittedName>
        <fullName evidence="3">GNAT family N-acetyltransferase</fullName>
        <ecNumber evidence="3">2.3.1.-</ecNumber>
    </submittedName>
</protein>
<comment type="caution">
    <text evidence="3">The sequence shown here is derived from an EMBL/GenBank/DDBJ whole genome shotgun (WGS) entry which is preliminary data.</text>
</comment>
<dbReference type="EC" id="2.3.1.-" evidence="3"/>
<dbReference type="RefSeq" id="WP_284102978.1">
    <property type="nucleotide sequence ID" value="NZ_JARRAF010000045.1"/>
</dbReference>
<dbReference type="Pfam" id="PF13302">
    <property type="entry name" value="Acetyltransf_3"/>
    <property type="match status" value="1"/>
</dbReference>
<evidence type="ECO:0000256" key="1">
    <source>
        <dbReference type="PROSITE-ProRule" id="PRU00339"/>
    </source>
</evidence>
<keyword evidence="1" id="KW-0802">TPR repeat</keyword>
<keyword evidence="3" id="KW-0012">Acyltransferase</keyword>
<dbReference type="EMBL" id="JARRAF010000045">
    <property type="protein sequence ID" value="MDK2126659.1"/>
    <property type="molecule type" value="Genomic_DNA"/>
</dbReference>
<dbReference type="PROSITE" id="PS50005">
    <property type="entry name" value="TPR"/>
    <property type="match status" value="2"/>
</dbReference>
<dbReference type="InterPro" id="IPR016181">
    <property type="entry name" value="Acyl_CoA_acyltransferase"/>
</dbReference>
<dbReference type="SMART" id="SM00028">
    <property type="entry name" value="TPR"/>
    <property type="match status" value="4"/>
</dbReference>
<proteinExistence type="predicted"/>
<feature type="repeat" description="TPR" evidence="1">
    <location>
        <begin position="108"/>
        <end position="141"/>
    </location>
</feature>
<reference evidence="3" key="1">
    <citation type="submission" date="2023-03" db="EMBL/GenBank/DDBJ databases">
        <title>Chitinimonas shenzhenensis gen. nov., sp. nov., a novel member of family Burkholderiaceae isolated from activated sludge collected in Shen Zhen, China.</title>
        <authorList>
            <person name="Wang X."/>
        </authorList>
    </citation>
    <scope>NUCLEOTIDE SEQUENCE</scope>
    <source>
        <strain evidence="3">DQS-5</strain>
    </source>
</reference>
<evidence type="ECO:0000313" key="3">
    <source>
        <dbReference type="EMBL" id="MDK2126659.1"/>
    </source>
</evidence>
<organism evidence="3 4">
    <name type="scientific">Parachitinimonas caeni</name>
    <dbReference type="NCBI Taxonomy" id="3031301"/>
    <lineage>
        <taxon>Bacteria</taxon>
        <taxon>Pseudomonadati</taxon>
        <taxon>Pseudomonadota</taxon>
        <taxon>Betaproteobacteria</taxon>
        <taxon>Neisseriales</taxon>
        <taxon>Chitinibacteraceae</taxon>
        <taxon>Parachitinimonas</taxon>
    </lineage>
</organism>
<feature type="domain" description="N-acetyltransferase" evidence="2">
    <location>
        <begin position="231"/>
        <end position="375"/>
    </location>
</feature>
<dbReference type="SUPFAM" id="SSF55729">
    <property type="entry name" value="Acyl-CoA N-acyltransferases (Nat)"/>
    <property type="match status" value="1"/>
</dbReference>
<dbReference type="InterPro" id="IPR000182">
    <property type="entry name" value="GNAT_dom"/>
</dbReference>
<keyword evidence="3" id="KW-0808">Transferase</keyword>
<feature type="repeat" description="TPR" evidence="1">
    <location>
        <begin position="5"/>
        <end position="38"/>
    </location>
</feature>
<name>A0ABT7E338_9NEIS</name>
<evidence type="ECO:0000313" key="4">
    <source>
        <dbReference type="Proteomes" id="UP001172778"/>
    </source>
</evidence>
<dbReference type="Pfam" id="PF13181">
    <property type="entry name" value="TPR_8"/>
    <property type="match status" value="1"/>
</dbReference>
<keyword evidence="4" id="KW-1185">Reference proteome</keyword>
<dbReference type="GO" id="GO:0016746">
    <property type="term" value="F:acyltransferase activity"/>
    <property type="evidence" value="ECO:0007669"/>
    <property type="project" value="UniProtKB-KW"/>
</dbReference>
<dbReference type="SUPFAM" id="SSF48452">
    <property type="entry name" value="TPR-like"/>
    <property type="match status" value="1"/>
</dbReference>